<feature type="domain" description="Clip" evidence="7">
    <location>
        <begin position="30"/>
        <end position="74"/>
    </location>
</feature>
<keyword evidence="2 6" id="KW-0732">Signal</keyword>
<keyword evidence="5" id="KW-1015">Disulfide bond</keyword>
<reference evidence="8" key="1">
    <citation type="submission" date="2022-01" db="EMBL/GenBank/DDBJ databases">
        <authorList>
            <person name="King R."/>
        </authorList>
    </citation>
    <scope>NUCLEOTIDE SEQUENCE</scope>
</reference>
<dbReference type="Proteomes" id="UP001153712">
    <property type="component" value="Chromosome 11"/>
</dbReference>
<evidence type="ECO:0000313" key="9">
    <source>
        <dbReference type="Proteomes" id="UP001153712"/>
    </source>
</evidence>
<organism evidence="8 9">
    <name type="scientific">Phyllotreta striolata</name>
    <name type="common">Striped flea beetle</name>
    <name type="synonym">Crioceris striolata</name>
    <dbReference type="NCBI Taxonomy" id="444603"/>
    <lineage>
        <taxon>Eukaryota</taxon>
        <taxon>Metazoa</taxon>
        <taxon>Ecdysozoa</taxon>
        <taxon>Arthropoda</taxon>
        <taxon>Hexapoda</taxon>
        <taxon>Insecta</taxon>
        <taxon>Pterygota</taxon>
        <taxon>Neoptera</taxon>
        <taxon>Endopterygota</taxon>
        <taxon>Coleoptera</taxon>
        <taxon>Polyphaga</taxon>
        <taxon>Cucujiformia</taxon>
        <taxon>Chrysomeloidea</taxon>
        <taxon>Chrysomelidae</taxon>
        <taxon>Galerucinae</taxon>
        <taxon>Alticini</taxon>
        <taxon>Phyllotreta</taxon>
    </lineage>
</organism>
<dbReference type="InterPro" id="IPR022700">
    <property type="entry name" value="CLIP"/>
</dbReference>
<dbReference type="SMART" id="SM00680">
    <property type="entry name" value="CLIP"/>
    <property type="match status" value="1"/>
</dbReference>
<keyword evidence="9" id="KW-1185">Reference proteome</keyword>
<keyword evidence="1" id="KW-0645">Protease</keyword>
<evidence type="ECO:0000256" key="2">
    <source>
        <dbReference type="ARBA" id="ARBA00022729"/>
    </source>
</evidence>
<evidence type="ECO:0000256" key="4">
    <source>
        <dbReference type="ARBA" id="ARBA00022825"/>
    </source>
</evidence>
<dbReference type="InterPro" id="IPR038565">
    <property type="entry name" value="CLIP_sf"/>
</dbReference>
<sequence>MARCLTVFVFIFLAGTAAAAVFDLEEGDRCRLRSNDEGYCAIISKCDYAYALLVLGYKPETCGFKGKVPIVCCTKFKSEFDETPSQSAFF</sequence>
<protein>
    <recommendedName>
        <fullName evidence="7">Clip domain-containing protein</fullName>
    </recommendedName>
</protein>
<dbReference type="AlphaFoldDB" id="A0A9N9TCD7"/>
<proteinExistence type="predicted"/>
<dbReference type="GO" id="GO:0008236">
    <property type="term" value="F:serine-type peptidase activity"/>
    <property type="evidence" value="ECO:0007669"/>
    <property type="project" value="UniProtKB-KW"/>
</dbReference>
<evidence type="ECO:0000256" key="5">
    <source>
        <dbReference type="ARBA" id="ARBA00023157"/>
    </source>
</evidence>
<dbReference type="GO" id="GO:0006508">
    <property type="term" value="P:proteolysis"/>
    <property type="evidence" value="ECO:0007669"/>
    <property type="project" value="UniProtKB-KW"/>
</dbReference>
<evidence type="ECO:0000313" key="8">
    <source>
        <dbReference type="EMBL" id="CAG9855608.1"/>
    </source>
</evidence>
<keyword evidence="3" id="KW-0378">Hydrolase</keyword>
<evidence type="ECO:0000256" key="1">
    <source>
        <dbReference type="ARBA" id="ARBA00022670"/>
    </source>
</evidence>
<evidence type="ECO:0000256" key="3">
    <source>
        <dbReference type="ARBA" id="ARBA00022801"/>
    </source>
</evidence>
<evidence type="ECO:0000259" key="7">
    <source>
        <dbReference type="SMART" id="SM00680"/>
    </source>
</evidence>
<dbReference type="EMBL" id="OU900104">
    <property type="protein sequence ID" value="CAG9855608.1"/>
    <property type="molecule type" value="Genomic_DNA"/>
</dbReference>
<evidence type="ECO:0000256" key="6">
    <source>
        <dbReference type="SAM" id="SignalP"/>
    </source>
</evidence>
<keyword evidence="4" id="KW-0720">Serine protease</keyword>
<accession>A0A9N9TCD7</accession>
<feature type="chain" id="PRO_5040409026" description="Clip domain-containing protein" evidence="6">
    <location>
        <begin position="20"/>
        <end position="90"/>
    </location>
</feature>
<name>A0A9N9TCD7_PHYSR</name>
<feature type="signal peptide" evidence="6">
    <location>
        <begin position="1"/>
        <end position="19"/>
    </location>
</feature>
<gene>
    <name evidence="8" type="ORF">PHYEVI_LOCUS2054</name>
</gene>
<dbReference type="Gene3D" id="3.30.1640.30">
    <property type="match status" value="1"/>
</dbReference>